<evidence type="ECO:0000313" key="1">
    <source>
        <dbReference type="EMBL" id="KKM94226.1"/>
    </source>
</evidence>
<proteinExistence type="predicted"/>
<name>A0A0F9M4E0_9ZZZZ</name>
<gene>
    <name evidence="1" type="ORF">LCGC14_1200450</name>
</gene>
<organism evidence="1">
    <name type="scientific">marine sediment metagenome</name>
    <dbReference type="NCBI Taxonomy" id="412755"/>
    <lineage>
        <taxon>unclassified sequences</taxon>
        <taxon>metagenomes</taxon>
        <taxon>ecological metagenomes</taxon>
    </lineage>
</organism>
<reference evidence="1" key="1">
    <citation type="journal article" date="2015" name="Nature">
        <title>Complex archaea that bridge the gap between prokaryotes and eukaryotes.</title>
        <authorList>
            <person name="Spang A."/>
            <person name="Saw J.H."/>
            <person name="Jorgensen S.L."/>
            <person name="Zaremba-Niedzwiedzka K."/>
            <person name="Martijn J."/>
            <person name="Lind A.E."/>
            <person name="van Eijk R."/>
            <person name="Schleper C."/>
            <person name="Guy L."/>
            <person name="Ettema T.J."/>
        </authorList>
    </citation>
    <scope>NUCLEOTIDE SEQUENCE</scope>
</reference>
<accession>A0A0F9M4E0</accession>
<sequence length="115" mass="12718">MGLEIREVIQRLALPHEGEPKTVFPPVRSEEVETVMMVLRRTTGPDAIWDAIMDELDARLVEFRETSLQIPGANEKPDAEIADAMGELLEGIARVGDIALTCRQLPTVLPRRGTG</sequence>
<dbReference type="AlphaFoldDB" id="A0A0F9M4E0"/>
<dbReference type="EMBL" id="LAZR01006166">
    <property type="protein sequence ID" value="KKM94226.1"/>
    <property type="molecule type" value="Genomic_DNA"/>
</dbReference>
<protein>
    <submittedName>
        <fullName evidence="1">Uncharacterized protein</fullName>
    </submittedName>
</protein>
<comment type="caution">
    <text evidence="1">The sequence shown here is derived from an EMBL/GenBank/DDBJ whole genome shotgun (WGS) entry which is preliminary data.</text>
</comment>